<dbReference type="Proteomes" id="UP000254956">
    <property type="component" value="Unassembled WGS sequence"/>
</dbReference>
<evidence type="ECO:0000256" key="1">
    <source>
        <dbReference type="ARBA" id="ARBA00005662"/>
    </source>
</evidence>
<evidence type="ECO:0000313" key="5">
    <source>
        <dbReference type="Proteomes" id="UP000254956"/>
    </source>
</evidence>
<dbReference type="STRING" id="1212545.SARL_00420"/>
<dbReference type="CDD" id="cd07381">
    <property type="entry name" value="MPP_CapA"/>
    <property type="match status" value="1"/>
</dbReference>
<keyword evidence="6" id="KW-1185">Reference proteome</keyword>
<evidence type="ECO:0000313" key="3">
    <source>
        <dbReference type="EMBL" id="GEQ00260.1"/>
    </source>
</evidence>
<dbReference type="InterPro" id="IPR029052">
    <property type="entry name" value="Metallo-depent_PP-like"/>
</dbReference>
<dbReference type="Proteomes" id="UP000321598">
    <property type="component" value="Unassembled WGS sequence"/>
</dbReference>
<dbReference type="PANTHER" id="PTHR33393:SF12">
    <property type="entry name" value="CAPSULE BIOSYNTHESIS PROTEIN CAPA"/>
    <property type="match status" value="1"/>
</dbReference>
<dbReference type="OrthoDB" id="9810906at2"/>
<dbReference type="AlphaFoldDB" id="A0A380BYK0"/>
<evidence type="ECO:0000313" key="6">
    <source>
        <dbReference type="Proteomes" id="UP000321598"/>
    </source>
</evidence>
<name>A0A380BYK0_9STAP</name>
<evidence type="ECO:0000313" key="4">
    <source>
        <dbReference type="EMBL" id="SUJ09009.1"/>
    </source>
</evidence>
<proteinExistence type="inferred from homology"/>
<dbReference type="RefSeq" id="WP_103388218.1">
    <property type="nucleotide sequence ID" value="NZ_BKAV01000010.1"/>
</dbReference>
<dbReference type="InterPro" id="IPR052169">
    <property type="entry name" value="CW_Biosynth-Accessory"/>
</dbReference>
<dbReference type="SMART" id="SM00854">
    <property type="entry name" value="PGA_cap"/>
    <property type="match status" value="1"/>
</dbReference>
<protein>
    <submittedName>
        <fullName evidence="3">Capsular polysaccharide biosynthesis protein CapA</fullName>
    </submittedName>
    <submittedName>
        <fullName evidence="4">Poly-gamma-glutamate biosynthesis protein</fullName>
    </submittedName>
</protein>
<dbReference type="InterPro" id="IPR019079">
    <property type="entry name" value="Capsule_synth_CapA"/>
</dbReference>
<feature type="domain" description="Capsule synthesis protein CapA" evidence="2">
    <location>
        <begin position="34"/>
        <end position="278"/>
    </location>
</feature>
<dbReference type="EMBL" id="UGZE01000001">
    <property type="protein sequence ID" value="SUJ09009.1"/>
    <property type="molecule type" value="Genomic_DNA"/>
</dbReference>
<accession>A0A380BYK0</accession>
<dbReference type="Pfam" id="PF09587">
    <property type="entry name" value="PGA_cap"/>
    <property type="match status" value="1"/>
</dbReference>
<reference evidence="4 5" key="1">
    <citation type="submission" date="2018-06" db="EMBL/GenBank/DDBJ databases">
        <authorList>
            <consortium name="Pathogen Informatics"/>
            <person name="Doyle S."/>
        </authorList>
    </citation>
    <scope>NUCLEOTIDE SEQUENCE [LARGE SCALE GENOMIC DNA]</scope>
    <source>
        <strain evidence="4 5">NCTC12413</strain>
    </source>
</reference>
<gene>
    <name evidence="4" type="ORF">NCTC12413_00328</name>
    <name evidence="3" type="ORF">SAR03_12970</name>
</gene>
<dbReference type="SUPFAM" id="SSF56300">
    <property type="entry name" value="Metallo-dependent phosphatases"/>
    <property type="match status" value="1"/>
</dbReference>
<evidence type="ECO:0000259" key="2">
    <source>
        <dbReference type="SMART" id="SM00854"/>
    </source>
</evidence>
<dbReference type="PANTHER" id="PTHR33393">
    <property type="entry name" value="POLYGLUTAMINE SYNTHESIS ACCESSORY PROTEIN RV0574C-RELATED"/>
    <property type="match status" value="1"/>
</dbReference>
<sequence>MKKYRLTFSLVIILFLCVGYTTLNELKYLDKHTSVVAVGDNLIHPVVYNDASQQDGTFDFSEMYKPVEQYIQSADIAYINQESPMGGDDKAFSGFKRFNTPSQLAQNVVASGFNLINGANNHALDQGVAGLEHQIDLWKRHRTMYTGTFKSSEDRNNIPIKKVKGIKVAMLSYTYGTNGLKRKAPYHINYFDEAVIKRDIAKARKLSDVIIVSAHWGKEGKSKPSNKQRYYAQLFADEGVDVVLGMHPHVIQPMEWVEGKHGQRTLVAYSLGNFLNGQETGDEKNILGGSVNFDINKSPNGVSIEDVRWKSLVIHNEIVDPGNSDSRYNFAVYPLHRYPTKLADKHSVQFKEDSDMSVAHLQQHTRSIIDEQFLTPTSY</sequence>
<dbReference type="EMBL" id="BKAV01000010">
    <property type="protein sequence ID" value="GEQ00260.1"/>
    <property type="molecule type" value="Genomic_DNA"/>
</dbReference>
<dbReference type="Gene3D" id="3.60.21.10">
    <property type="match status" value="1"/>
</dbReference>
<comment type="similarity">
    <text evidence="1">Belongs to the CapA family.</text>
</comment>
<organism evidence="4 5">
    <name type="scientific">Staphylococcus arlettae</name>
    <dbReference type="NCBI Taxonomy" id="29378"/>
    <lineage>
        <taxon>Bacteria</taxon>
        <taxon>Bacillati</taxon>
        <taxon>Bacillota</taxon>
        <taxon>Bacilli</taxon>
        <taxon>Bacillales</taxon>
        <taxon>Staphylococcaceae</taxon>
        <taxon>Staphylococcus</taxon>
    </lineage>
</organism>
<reference evidence="3 6" key="2">
    <citation type="submission" date="2019-07" db="EMBL/GenBank/DDBJ databases">
        <title>Whole genome shotgun sequence of Staphylococcus arlettae NBRC 109765.</title>
        <authorList>
            <person name="Hosoyama A."/>
            <person name="Uohara A."/>
            <person name="Ohji S."/>
            <person name="Ichikawa N."/>
        </authorList>
    </citation>
    <scope>NUCLEOTIDE SEQUENCE [LARGE SCALE GENOMIC DNA]</scope>
    <source>
        <strain evidence="3 6">NBRC 109765</strain>
    </source>
</reference>